<keyword evidence="6" id="KW-1133">Transmembrane helix</keyword>
<dbReference type="PROSITE" id="PS00108">
    <property type="entry name" value="PROTEIN_KINASE_ST"/>
    <property type="match status" value="1"/>
</dbReference>
<dbReference type="InterPro" id="IPR000719">
    <property type="entry name" value="Prot_kinase_dom"/>
</dbReference>
<dbReference type="CDD" id="cd14014">
    <property type="entry name" value="STKc_PknB_like"/>
    <property type="match status" value="1"/>
</dbReference>
<name>A0A401ZX20_9CHLR</name>
<keyword evidence="4" id="KW-0418">Kinase</keyword>
<feature type="transmembrane region" description="Helical" evidence="6">
    <location>
        <begin position="398"/>
        <end position="421"/>
    </location>
</feature>
<dbReference type="SUPFAM" id="SSF56112">
    <property type="entry name" value="Protein kinase-like (PK-like)"/>
    <property type="match status" value="1"/>
</dbReference>
<dbReference type="PANTHER" id="PTHR43289:SF6">
    <property type="entry name" value="SERINE_THREONINE-PROTEIN KINASE NEKL-3"/>
    <property type="match status" value="1"/>
</dbReference>
<keyword evidence="2" id="KW-0808">Transferase</keyword>
<dbReference type="InterPro" id="IPR011009">
    <property type="entry name" value="Kinase-like_dom_sf"/>
</dbReference>
<dbReference type="GO" id="GO:0004674">
    <property type="term" value="F:protein serine/threonine kinase activity"/>
    <property type="evidence" value="ECO:0007669"/>
    <property type="project" value="UniProtKB-EC"/>
</dbReference>
<evidence type="ECO:0000256" key="6">
    <source>
        <dbReference type="SAM" id="Phobius"/>
    </source>
</evidence>
<organism evidence="8 9">
    <name type="scientific">Tengunoibacter tsumagoiensis</name>
    <dbReference type="NCBI Taxonomy" id="2014871"/>
    <lineage>
        <taxon>Bacteria</taxon>
        <taxon>Bacillati</taxon>
        <taxon>Chloroflexota</taxon>
        <taxon>Ktedonobacteria</taxon>
        <taxon>Ktedonobacterales</taxon>
        <taxon>Dictyobacteraceae</taxon>
        <taxon>Tengunoibacter</taxon>
    </lineage>
</organism>
<dbReference type="EC" id="2.7.11.1" evidence="1"/>
<dbReference type="GO" id="GO:0005524">
    <property type="term" value="F:ATP binding"/>
    <property type="evidence" value="ECO:0007669"/>
    <property type="project" value="UniProtKB-KW"/>
</dbReference>
<keyword evidence="3" id="KW-0547">Nucleotide-binding</keyword>
<dbReference type="PANTHER" id="PTHR43289">
    <property type="entry name" value="MITOGEN-ACTIVATED PROTEIN KINASE KINASE KINASE 20-RELATED"/>
    <property type="match status" value="1"/>
</dbReference>
<dbReference type="RefSeq" id="WP_126579086.1">
    <property type="nucleotide sequence ID" value="NZ_BIFR01000001.1"/>
</dbReference>
<dbReference type="Gene3D" id="1.10.510.10">
    <property type="entry name" value="Transferase(Phosphotransferase) domain 1"/>
    <property type="match status" value="1"/>
</dbReference>
<dbReference type="PROSITE" id="PS50011">
    <property type="entry name" value="PROTEIN_KINASE_DOM"/>
    <property type="match status" value="1"/>
</dbReference>
<dbReference type="Gene3D" id="3.30.200.20">
    <property type="entry name" value="Phosphorylase Kinase, domain 1"/>
    <property type="match status" value="1"/>
</dbReference>
<evidence type="ECO:0000313" key="9">
    <source>
        <dbReference type="Proteomes" id="UP000287352"/>
    </source>
</evidence>
<dbReference type="InterPro" id="IPR008271">
    <property type="entry name" value="Ser/Thr_kinase_AS"/>
</dbReference>
<sequence>MTQQPQYLGKYLLLEHLDQGGMGSVWRARDPELQREVAIKLLHPEYQNDRDFGVRFRREAQLIAALRHPNIVQIHDFQVSYPPESPSPTAYMVMDYVEGQTLAKYIRQTSRKGLFPEPADLIYIFTKVALALDYAHKYYVIHRDIKPANILLDQRRSTGRPMGEPILTDFGIARQQGISAGTAAGGITGTPLYISPEQAMGRYDDKRSDLYSLGIILYEMTTGVVPFRGESAIAIVVQHVQNMPLPPALINPNIPAALSAVILKSIAKEPDARFNSAAELVLAAAEALQVPAPEGLRRPSLPATWSPILPDETQLQVSPLLMTQKSGQIEVLAPPSKKQDEIKTKKQDERETPTIIERTPHTFKPHEIFPPTISPTKRMPLVPSMLSISGSGLARRGLVLLLTLFVFLIGGGIGLIGYQYVTRSATKTGPVGQLTVTDLVGQSNQAAIQIDIPQLPALPAGMHYYAWVESVSIEDEPPHWLLPGKQGAYHTGKLTSPQLSMLVMMQSLFLITKEQDGQLPPVIPDLDLSARLYYASITVNGPHTYQILRCPTSVPAGTHNVCQG</sequence>
<dbReference type="OrthoDB" id="9801841at2"/>
<dbReference type="Pfam" id="PF00069">
    <property type="entry name" value="Pkinase"/>
    <property type="match status" value="1"/>
</dbReference>
<accession>A0A401ZX20</accession>
<dbReference type="SMART" id="SM00220">
    <property type="entry name" value="S_TKc"/>
    <property type="match status" value="1"/>
</dbReference>
<evidence type="ECO:0000256" key="5">
    <source>
        <dbReference type="ARBA" id="ARBA00022840"/>
    </source>
</evidence>
<keyword evidence="5" id="KW-0067">ATP-binding</keyword>
<dbReference type="EMBL" id="BIFR01000001">
    <property type="protein sequence ID" value="GCE11366.1"/>
    <property type="molecule type" value="Genomic_DNA"/>
</dbReference>
<keyword evidence="6" id="KW-0812">Transmembrane</keyword>
<keyword evidence="9" id="KW-1185">Reference proteome</keyword>
<evidence type="ECO:0000256" key="3">
    <source>
        <dbReference type="ARBA" id="ARBA00022741"/>
    </source>
</evidence>
<dbReference type="AlphaFoldDB" id="A0A401ZX20"/>
<evidence type="ECO:0000256" key="4">
    <source>
        <dbReference type="ARBA" id="ARBA00022777"/>
    </source>
</evidence>
<proteinExistence type="predicted"/>
<feature type="domain" description="Protein kinase" evidence="7">
    <location>
        <begin position="11"/>
        <end position="288"/>
    </location>
</feature>
<comment type="caution">
    <text evidence="8">The sequence shown here is derived from an EMBL/GenBank/DDBJ whole genome shotgun (WGS) entry which is preliminary data.</text>
</comment>
<evidence type="ECO:0000259" key="7">
    <source>
        <dbReference type="PROSITE" id="PS50011"/>
    </source>
</evidence>
<keyword evidence="6" id="KW-0472">Membrane</keyword>
<dbReference type="Proteomes" id="UP000287352">
    <property type="component" value="Unassembled WGS sequence"/>
</dbReference>
<gene>
    <name evidence="8" type="ORF">KTT_12250</name>
</gene>
<evidence type="ECO:0000313" key="8">
    <source>
        <dbReference type="EMBL" id="GCE11366.1"/>
    </source>
</evidence>
<reference evidence="9" key="1">
    <citation type="submission" date="2018-12" db="EMBL/GenBank/DDBJ databases">
        <title>Tengunoibacter tsumagoiensis gen. nov., sp. nov., Dictyobacter kobayashii sp. nov., D. alpinus sp. nov., and D. joshuensis sp. nov. and description of Dictyobacteraceae fam. nov. within the order Ktedonobacterales isolated from Tengu-no-mugimeshi.</title>
        <authorList>
            <person name="Wang C.M."/>
            <person name="Zheng Y."/>
            <person name="Sakai Y."/>
            <person name="Toyoda A."/>
            <person name="Minakuchi Y."/>
            <person name="Abe K."/>
            <person name="Yokota A."/>
            <person name="Yabe S."/>
        </authorList>
    </citation>
    <scope>NUCLEOTIDE SEQUENCE [LARGE SCALE GENOMIC DNA]</scope>
    <source>
        <strain evidence="9">Uno3</strain>
    </source>
</reference>
<evidence type="ECO:0000256" key="1">
    <source>
        <dbReference type="ARBA" id="ARBA00012513"/>
    </source>
</evidence>
<protein>
    <recommendedName>
        <fullName evidence="1">non-specific serine/threonine protein kinase</fullName>
        <ecNumber evidence="1">2.7.11.1</ecNumber>
    </recommendedName>
</protein>
<evidence type="ECO:0000256" key="2">
    <source>
        <dbReference type="ARBA" id="ARBA00022679"/>
    </source>
</evidence>